<dbReference type="PROSITE" id="PS00018">
    <property type="entry name" value="EF_HAND_1"/>
    <property type="match status" value="2"/>
</dbReference>
<dbReference type="SMART" id="SM00054">
    <property type="entry name" value="EFh"/>
    <property type="match status" value="2"/>
</dbReference>
<evidence type="ECO:0000313" key="4">
    <source>
        <dbReference type="Proteomes" id="UP001139486"/>
    </source>
</evidence>
<protein>
    <submittedName>
        <fullName evidence="3">EF-hand domain-containing protein</fullName>
    </submittedName>
</protein>
<dbReference type="GO" id="GO:0005509">
    <property type="term" value="F:calcium ion binding"/>
    <property type="evidence" value="ECO:0007669"/>
    <property type="project" value="InterPro"/>
</dbReference>
<dbReference type="InterPro" id="IPR018247">
    <property type="entry name" value="EF_Hand_1_Ca_BS"/>
</dbReference>
<sequence length="133" mass="13984">MFRRSLSLLPLLLLATPALAADKVDPKIKADFDKTDTNHDGFLTRAEVDARVARMDVGKAKMPAGKAKAIAGAWFNTADANHDGKVSPAEMQGLFRALASRYDTNHDGVISLDERAAARAAVLGGAGAGPVGR</sequence>
<dbReference type="InterPro" id="IPR011992">
    <property type="entry name" value="EF-hand-dom_pair"/>
</dbReference>
<keyword evidence="1" id="KW-0732">Signal</keyword>
<dbReference type="Proteomes" id="UP001139486">
    <property type="component" value="Unassembled WGS sequence"/>
</dbReference>
<reference evidence="3" key="1">
    <citation type="submission" date="2022-05" db="EMBL/GenBank/DDBJ databases">
        <title>Sphingomonas sp. strain RP10 Genome sequencing and assembly.</title>
        <authorList>
            <person name="Kim I."/>
        </authorList>
    </citation>
    <scope>NUCLEOTIDE SEQUENCE</scope>
    <source>
        <strain evidence="3">RP10</strain>
    </source>
</reference>
<feature type="signal peptide" evidence="1">
    <location>
        <begin position="1"/>
        <end position="20"/>
    </location>
</feature>
<evidence type="ECO:0000256" key="1">
    <source>
        <dbReference type="SAM" id="SignalP"/>
    </source>
</evidence>
<name>A0A9X2KPV3_9SPHN</name>
<feature type="domain" description="EF-hand" evidence="2">
    <location>
        <begin position="66"/>
        <end position="101"/>
    </location>
</feature>
<accession>A0A9X2KPV3</accession>
<dbReference type="Gene3D" id="1.10.238.10">
    <property type="entry name" value="EF-hand"/>
    <property type="match status" value="1"/>
</dbReference>
<comment type="caution">
    <text evidence="3">The sequence shown here is derived from an EMBL/GenBank/DDBJ whole genome shotgun (WGS) entry which is preliminary data.</text>
</comment>
<dbReference type="InterPro" id="IPR002048">
    <property type="entry name" value="EF_hand_dom"/>
</dbReference>
<evidence type="ECO:0000259" key="2">
    <source>
        <dbReference type="PROSITE" id="PS50222"/>
    </source>
</evidence>
<proteinExistence type="predicted"/>
<dbReference type="SUPFAM" id="SSF47473">
    <property type="entry name" value="EF-hand"/>
    <property type="match status" value="1"/>
</dbReference>
<dbReference type="AlphaFoldDB" id="A0A9X2KPV3"/>
<dbReference type="PROSITE" id="PS50222">
    <property type="entry name" value="EF_HAND_2"/>
    <property type="match status" value="2"/>
</dbReference>
<feature type="chain" id="PRO_5040831372" evidence="1">
    <location>
        <begin position="21"/>
        <end position="133"/>
    </location>
</feature>
<evidence type="ECO:0000313" key="3">
    <source>
        <dbReference type="EMBL" id="MCP3735069.1"/>
    </source>
</evidence>
<feature type="domain" description="EF-hand" evidence="2">
    <location>
        <begin position="23"/>
        <end position="58"/>
    </location>
</feature>
<dbReference type="Pfam" id="PF13202">
    <property type="entry name" value="EF-hand_5"/>
    <property type="match status" value="3"/>
</dbReference>
<keyword evidence="4" id="KW-1185">Reference proteome</keyword>
<organism evidence="3 4">
    <name type="scientific">Sphingomonas liriopis</name>
    <dbReference type="NCBI Taxonomy" id="2949094"/>
    <lineage>
        <taxon>Bacteria</taxon>
        <taxon>Pseudomonadati</taxon>
        <taxon>Pseudomonadota</taxon>
        <taxon>Alphaproteobacteria</taxon>
        <taxon>Sphingomonadales</taxon>
        <taxon>Sphingomonadaceae</taxon>
        <taxon>Sphingomonas</taxon>
    </lineage>
</organism>
<gene>
    <name evidence="3" type="ORF">M9979_09335</name>
</gene>
<dbReference type="EMBL" id="JAMLDY010000009">
    <property type="protein sequence ID" value="MCP3735069.1"/>
    <property type="molecule type" value="Genomic_DNA"/>
</dbReference>
<dbReference type="RefSeq" id="WP_254289078.1">
    <property type="nucleotide sequence ID" value="NZ_JAMLDY010000009.1"/>
</dbReference>